<dbReference type="Pfam" id="PF00059">
    <property type="entry name" value="Lectin_C"/>
    <property type="match status" value="1"/>
</dbReference>
<dbReference type="PROSITE" id="PS50041">
    <property type="entry name" value="C_TYPE_LECTIN_2"/>
    <property type="match status" value="1"/>
</dbReference>
<dbReference type="SMR" id="B4GGR8"/>
<sequence>MDLQVKRLTFCLSIFVCIWNWQIGEVNSSGCHYFSTDKRDWFDALTTCQRLSMCLADVSTAQTFQEIESKLLDREEYWFGLNGYEKITFKYVSSNQPQNYVPPQSQLSLSAACGYLKPLGPDAYAISTASCGQLKRFVCTPTVKCNGLETNSSFASNFPTEVPCQLSPEVSTILGI</sequence>
<name>B4GGR8_DROPE</name>
<dbReference type="InterPro" id="IPR016187">
    <property type="entry name" value="CTDL_fold"/>
</dbReference>
<feature type="signal peptide" evidence="1">
    <location>
        <begin position="1"/>
        <end position="28"/>
    </location>
</feature>
<dbReference type="PhylomeDB" id="B4GGR8"/>
<accession>B4GGR8</accession>
<feature type="domain" description="C-type lectin" evidence="2">
    <location>
        <begin position="27"/>
        <end position="140"/>
    </location>
</feature>
<evidence type="ECO:0000259" key="2">
    <source>
        <dbReference type="PROSITE" id="PS50041"/>
    </source>
</evidence>
<keyword evidence="4" id="KW-1185">Reference proteome</keyword>
<reference evidence="3 4" key="1">
    <citation type="journal article" date="2007" name="Nature">
        <title>Evolution of genes and genomes on the Drosophila phylogeny.</title>
        <authorList>
            <consortium name="Drosophila 12 Genomes Consortium"/>
            <person name="Clark A.G."/>
            <person name="Eisen M.B."/>
            <person name="Smith D.R."/>
            <person name="Bergman C.M."/>
            <person name="Oliver B."/>
            <person name="Markow T.A."/>
            <person name="Kaufman T.C."/>
            <person name="Kellis M."/>
            <person name="Gelbart W."/>
            <person name="Iyer V.N."/>
            <person name="Pollard D.A."/>
            <person name="Sackton T.B."/>
            <person name="Larracuente A.M."/>
            <person name="Singh N.D."/>
            <person name="Abad J.P."/>
            <person name="Abt D.N."/>
            <person name="Adryan B."/>
            <person name="Aguade M."/>
            <person name="Akashi H."/>
            <person name="Anderson W.W."/>
            <person name="Aquadro C.F."/>
            <person name="Ardell D.H."/>
            <person name="Arguello R."/>
            <person name="Artieri C.G."/>
            <person name="Barbash D.A."/>
            <person name="Barker D."/>
            <person name="Barsanti P."/>
            <person name="Batterham P."/>
            <person name="Batzoglou S."/>
            <person name="Begun D."/>
            <person name="Bhutkar A."/>
            <person name="Blanco E."/>
            <person name="Bosak S.A."/>
            <person name="Bradley R.K."/>
            <person name="Brand A.D."/>
            <person name="Brent M.R."/>
            <person name="Brooks A.N."/>
            <person name="Brown R.H."/>
            <person name="Butlin R.K."/>
            <person name="Caggese C."/>
            <person name="Calvi B.R."/>
            <person name="Bernardo de Carvalho A."/>
            <person name="Caspi A."/>
            <person name="Castrezana S."/>
            <person name="Celniker S.E."/>
            <person name="Chang J.L."/>
            <person name="Chapple C."/>
            <person name="Chatterji S."/>
            <person name="Chinwalla A."/>
            <person name="Civetta A."/>
            <person name="Clifton S.W."/>
            <person name="Comeron J.M."/>
            <person name="Costello J.C."/>
            <person name="Coyne J.A."/>
            <person name="Daub J."/>
            <person name="David R.G."/>
            <person name="Delcher A.L."/>
            <person name="Delehaunty K."/>
            <person name="Do C.B."/>
            <person name="Ebling H."/>
            <person name="Edwards K."/>
            <person name="Eickbush T."/>
            <person name="Evans J.D."/>
            <person name="Filipski A."/>
            <person name="Findeiss S."/>
            <person name="Freyhult E."/>
            <person name="Fulton L."/>
            <person name="Fulton R."/>
            <person name="Garcia A.C."/>
            <person name="Gardiner A."/>
            <person name="Garfield D.A."/>
            <person name="Garvin B.E."/>
            <person name="Gibson G."/>
            <person name="Gilbert D."/>
            <person name="Gnerre S."/>
            <person name="Godfrey J."/>
            <person name="Good R."/>
            <person name="Gotea V."/>
            <person name="Gravely B."/>
            <person name="Greenberg A.J."/>
            <person name="Griffiths-Jones S."/>
            <person name="Gross S."/>
            <person name="Guigo R."/>
            <person name="Gustafson E.A."/>
            <person name="Haerty W."/>
            <person name="Hahn M.W."/>
            <person name="Halligan D.L."/>
            <person name="Halpern A.L."/>
            <person name="Halter G.M."/>
            <person name="Han M.V."/>
            <person name="Heger A."/>
            <person name="Hillier L."/>
            <person name="Hinrichs A.S."/>
            <person name="Holmes I."/>
            <person name="Hoskins R.A."/>
            <person name="Hubisz M.J."/>
            <person name="Hultmark D."/>
            <person name="Huntley M.A."/>
            <person name="Jaffe D.B."/>
            <person name="Jagadeeshan S."/>
            <person name="Jeck W.R."/>
            <person name="Johnson J."/>
            <person name="Jones C.D."/>
            <person name="Jordan W.C."/>
            <person name="Karpen G.H."/>
            <person name="Kataoka E."/>
            <person name="Keightley P.D."/>
            <person name="Kheradpour P."/>
            <person name="Kirkness E.F."/>
            <person name="Koerich L.B."/>
            <person name="Kristiansen K."/>
            <person name="Kudrna D."/>
            <person name="Kulathinal R.J."/>
            <person name="Kumar S."/>
            <person name="Kwok R."/>
            <person name="Lander E."/>
            <person name="Langley C.H."/>
            <person name="Lapoint R."/>
            <person name="Lazzaro B.P."/>
            <person name="Lee S.J."/>
            <person name="Levesque L."/>
            <person name="Li R."/>
            <person name="Lin C.F."/>
            <person name="Lin M.F."/>
            <person name="Lindblad-Toh K."/>
            <person name="Llopart A."/>
            <person name="Long M."/>
            <person name="Low L."/>
            <person name="Lozovsky E."/>
            <person name="Lu J."/>
            <person name="Luo M."/>
            <person name="Machado C.A."/>
            <person name="Makalowski W."/>
            <person name="Marzo M."/>
            <person name="Matsuda M."/>
            <person name="Matzkin L."/>
            <person name="McAllister B."/>
            <person name="McBride C.S."/>
            <person name="McKernan B."/>
            <person name="McKernan K."/>
            <person name="Mendez-Lago M."/>
            <person name="Minx P."/>
            <person name="Mollenhauer M.U."/>
            <person name="Montooth K."/>
            <person name="Mount S.M."/>
            <person name="Mu X."/>
            <person name="Myers E."/>
            <person name="Negre B."/>
            <person name="Newfeld S."/>
            <person name="Nielsen R."/>
            <person name="Noor M.A."/>
            <person name="O'Grady P."/>
            <person name="Pachter L."/>
            <person name="Papaceit M."/>
            <person name="Parisi M.J."/>
            <person name="Parisi M."/>
            <person name="Parts L."/>
            <person name="Pedersen J.S."/>
            <person name="Pesole G."/>
            <person name="Phillippy A.M."/>
            <person name="Ponting C.P."/>
            <person name="Pop M."/>
            <person name="Porcelli D."/>
            <person name="Powell J.R."/>
            <person name="Prohaska S."/>
            <person name="Pruitt K."/>
            <person name="Puig M."/>
            <person name="Quesneville H."/>
            <person name="Ram K.R."/>
            <person name="Rand D."/>
            <person name="Rasmussen M.D."/>
            <person name="Reed L.K."/>
            <person name="Reenan R."/>
            <person name="Reily A."/>
            <person name="Remington K.A."/>
            <person name="Rieger T.T."/>
            <person name="Ritchie M.G."/>
            <person name="Robin C."/>
            <person name="Rogers Y.H."/>
            <person name="Rohde C."/>
            <person name="Rozas J."/>
            <person name="Rubenfield M.J."/>
            <person name="Ruiz A."/>
            <person name="Russo S."/>
            <person name="Salzberg S.L."/>
            <person name="Sanchez-Gracia A."/>
            <person name="Saranga D.J."/>
            <person name="Sato H."/>
            <person name="Schaeffer S.W."/>
            <person name="Schatz M.C."/>
            <person name="Schlenke T."/>
            <person name="Schwartz R."/>
            <person name="Segarra C."/>
            <person name="Singh R.S."/>
            <person name="Sirot L."/>
            <person name="Sirota M."/>
            <person name="Sisneros N.B."/>
            <person name="Smith C.D."/>
            <person name="Smith T.F."/>
            <person name="Spieth J."/>
            <person name="Stage D.E."/>
            <person name="Stark A."/>
            <person name="Stephan W."/>
            <person name="Strausberg R.L."/>
            <person name="Strempel S."/>
            <person name="Sturgill D."/>
            <person name="Sutton G."/>
            <person name="Sutton G.G."/>
            <person name="Tao W."/>
            <person name="Teichmann S."/>
            <person name="Tobari Y.N."/>
            <person name="Tomimura Y."/>
            <person name="Tsolas J.M."/>
            <person name="Valente V.L."/>
            <person name="Venter E."/>
            <person name="Venter J.C."/>
            <person name="Vicario S."/>
            <person name="Vieira F.G."/>
            <person name="Vilella A.J."/>
            <person name="Villasante A."/>
            <person name="Walenz B."/>
            <person name="Wang J."/>
            <person name="Wasserman M."/>
            <person name="Watts T."/>
            <person name="Wilson D."/>
            <person name="Wilson R.K."/>
            <person name="Wing R.A."/>
            <person name="Wolfner M.F."/>
            <person name="Wong A."/>
            <person name="Wong G.K."/>
            <person name="Wu C.I."/>
            <person name="Wu G."/>
            <person name="Yamamoto D."/>
            <person name="Yang H.P."/>
            <person name="Yang S.P."/>
            <person name="Yorke J.A."/>
            <person name="Yoshida K."/>
            <person name="Zdobnov E."/>
            <person name="Zhang P."/>
            <person name="Zhang Y."/>
            <person name="Zimin A.V."/>
            <person name="Baldwin J."/>
            <person name="Abdouelleil A."/>
            <person name="Abdulkadir J."/>
            <person name="Abebe A."/>
            <person name="Abera B."/>
            <person name="Abreu J."/>
            <person name="Acer S.C."/>
            <person name="Aftuck L."/>
            <person name="Alexander A."/>
            <person name="An P."/>
            <person name="Anderson E."/>
            <person name="Anderson S."/>
            <person name="Arachi H."/>
            <person name="Azer M."/>
            <person name="Bachantsang P."/>
            <person name="Barry A."/>
            <person name="Bayul T."/>
            <person name="Berlin A."/>
            <person name="Bessette D."/>
            <person name="Bloom T."/>
            <person name="Blye J."/>
            <person name="Boguslavskiy L."/>
            <person name="Bonnet C."/>
            <person name="Boukhgalter B."/>
            <person name="Bourzgui I."/>
            <person name="Brown A."/>
            <person name="Cahill P."/>
            <person name="Channer S."/>
            <person name="Cheshatsang Y."/>
            <person name="Chuda L."/>
            <person name="Citroen M."/>
            <person name="Collymore A."/>
            <person name="Cooke P."/>
            <person name="Costello M."/>
            <person name="D'Aco K."/>
            <person name="Daza R."/>
            <person name="De Haan G."/>
            <person name="DeGray S."/>
            <person name="DeMaso C."/>
            <person name="Dhargay N."/>
            <person name="Dooley K."/>
            <person name="Dooley E."/>
            <person name="Doricent M."/>
            <person name="Dorje P."/>
            <person name="Dorjee K."/>
            <person name="Dupes A."/>
            <person name="Elong R."/>
            <person name="Falk J."/>
            <person name="Farina A."/>
            <person name="Faro S."/>
            <person name="Ferguson D."/>
            <person name="Fisher S."/>
            <person name="Foley C.D."/>
            <person name="Franke A."/>
            <person name="Friedrich D."/>
            <person name="Gadbois L."/>
            <person name="Gearin G."/>
            <person name="Gearin C.R."/>
            <person name="Giannoukos G."/>
            <person name="Goode T."/>
            <person name="Graham J."/>
            <person name="Grandbois E."/>
            <person name="Grewal S."/>
            <person name="Gyaltsen K."/>
            <person name="Hafez N."/>
            <person name="Hagos B."/>
            <person name="Hall J."/>
            <person name="Henson C."/>
            <person name="Hollinger A."/>
            <person name="Honan T."/>
            <person name="Huard M.D."/>
            <person name="Hughes L."/>
            <person name="Hurhula B."/>
            <person name="Husby M.E."/>
            <person name="Kamat A."/>
            <person name="Kanga B."/>
            <person name="Kashin S."/>
            <person name="Khazanovich D."/>
            <person name="Kisner P."/>
            <person name="Lance K."/>
            <person name="Lara M."/>
            <person name="Lee W."/>
            <person name="Lennon N."/>
            <person name="Letendre F."/>
            <person name="LeVine R."/>
            <person name="Lipovsky A."/>
            <person name="Liu X."/>
            <person name="Liu J."/>
            <person name="Liu S."/>
            <person name="Lokyitsang T."/>
            <person name="Lokyitsang Y."/>
            <person name="Lubonja R."/>
            <person name="Lui A."/>
            <person name="MacDonald P."/>
            <person name="Magnisalis V."/>
            <person name="Maru K."/>
            <person name="Matthews C."/>
            <person name="McCusker W."/>
            <person name="McDonough S."/>
            <person name="Mehta T."/>
            <person name="Meldrim J."/>
            <person name="Meneus L."/>
            <person name="Mihai O."/>
            <person name="Mihalev A."/>
            <person name="Mihova T."/>
            <person name="Mittelman R."/>
            <person name="Mlenga V."/>
            <person name="Montmayeur A."/>
            <person name="Mulrain L."/>
            <person name="Navidi A."/>
            <person name="Naylor J."/>
            <person name="Negash T."/>
            <person name="Nguyen T."/>
            <person name="Nguyen N."/>
            <person name="Nicol R."/>
            <person name="Norbu C."/>
            <person name="Norbu N."/>
            <person name="Novod N."/>
            <person name="O'Neill B."/>
            <person name="Osman S."/>
            <person name="Markiewicz E."/>
            <person name="Oyono O.L."/>
            <person name="Patti C."/>
            <person name="Phunkhang P."/>
            <person name="Pierre F."/>
            <person name="Priest M."/>
            <person name="Raghuraman S."/>
            <person name="Rege F."/>
            <person name="Reyes R."/>
            <person name="Rise C."/>
            <person name="Rogov P."/>
            <person name="Ross K."/>
            <person name="Ryan E."/>
            <person name="Settipalli S."/>
            <person name="Shea T."/>
            <person name="Sherpa N."/>
            <person name="Shi L."/>
            <person name="Shih D."/>
            <person name="Sparrow T."/>
            <person name="Spaulding J."/>
            <person name="Stalker J."/>
            <person name="Stange-Thomann N."/>
            <person name="Stavropoulos S."/>
            <person name="Stone C."/>
            <person name="Strader C."/>
            <person name="Tesfaye S."/>
            <person name="Thomson T."/>
            <person name="Thoulutsang Y."/>
            <person name="Thoulutsang D."/>
            <person name="Topham K."/>
            <person name="Topping I."/>
            <person name="Tsamla T."/>
            <person name="Vassiliev H."/>
            <person name="Vo A."/>
            <person name="Wangchuk T."/>
            <person name="Wangdi T."/>
            <person name="Weiand M."/>
            <person name="Wilkinson J."/>
            <person name="Wilson A."/>
            <person name="Yadav S."/>
            <person name="Young G."/>
            <person name="Yu Q."/>
            <person name="Zembek L."/>
            <person name="Zhong D."/>
            <person name="Zimmer A."/>
            <person name="Zwirko Z."/>
            <person name="Jaffe D.B."/>
            <person name="Alvarez P."/>
            <person name="Brockman W."/>
            <person name="Butler J."/>
            <person name="Chin C."/>
            <person name="Gnerre S."/>
            <person name="Grabherr M."/>
            <person name="Kleber M."/>
            <person name="Mauceli E."/>
            <person name="MacCallum I."/>
        </authorList>
    </citation>
    <scope>NUCLEOTIDE SEQUENCE [LARGE SCALE GENOMIC DNA]</scope>
    <source>
        <strain evidence="4">MSH-3 / Tucson 14011-0111.49</strain>
    </source>
</reference>
<dbReference type="eggNOG" id="ENOG502RTNQ">
    <property type="taxonomic scope" value="Eukaryota"/>
</dbReference>
<dbReference type="InterPro" id="IPR001304">
    <property type="entry name" value="C-type_lectin-like"/>
</dbReference>
<dbReference type="SMART" id="SM00034">
    <property type="entry name" value="CLECT"/>
    <property type="match status" value="1"/>
</dbReference>
<dbReference type="AlphaFoldDB" id="B4GGR8"/>
<organism evidence="4">
    <name type="scientific">Drosophila persimilis</name>
    <name type="common">Fruit fly</name>
    <dbReference type="NCBI Taxonomy" id="7234"/>
    <lineage>
        <taxon>Eukaryota</taxon>
        <taxon>Metazoa</taxon>
        <taxon>Ecdysozoa</taxon>
        <taxon>Arthropoda</taxon>
        <taxon>Hexapoda</taxon>
        <taxon>Insecta</taxon>
        <taxon>Pterygota</taxon>
        <taxon>Neoptera</taxon>
        <taxon>Endopterygota</taxon>
        <taxon>Diptera</taxon>
        <taxon>Brachycera</taxon>
        <taxon>Muscomorpha</taxon>
        <taxon>Ephydroidea</taxon>
        <taxon>Drosophilidae</taxon>
        <taxon>Drosophila</taxon>
        <taxon>Sophophora</taxon>
    </lineage>
</organism>
<feature type="chain" id="PRO_5002806932" evidence="1">
    <location>
        <begin position="29"/>
        <end position="176"/>
    </location>
</feature>
<keyword evidence="1" id="KW-0732">Signal</keyword>
<gene>
    <name evidence="3" type="primary">Dper\GL17087</name>
    <name evidence="3" type="ORF">Dper_GL17087</name>
</gene>
<dbReference type="OMA" id="YWFGLNA"/>
<protein>
    <submittedName>
        <fullName evidence="3">GL17087</fullName>
    </submittedName>
</protein>
<evidence type="ECO:0000256" key="1">
    <source>
        <dbReference type="SAM" id="SignalP"/>
    </source>
</evidence>
<dbReference type="CDD" id="cd00037">
    <property type="entry name" value="CLECT"/>
    <property type="match status" value="1"/>
</dbReference>
<evidence type="ECO:0000313" key="3">
    <source>
        <dbReference type="EMBL" id="EDW35688.1"/>
    </source>
</evidence>
<dbReference type="HOGENOM" id="CLU_133451_0_0_1"/>
<evidence type="ECO:0000313" key="4">
    <source>
        <dbReference type="Proteomes" id="UP000008744"/>
    </source>
</evidence>
<dbReference type="SUPFAM" id="SSF56436">
    <property type="entry name" value="C-type lectin-like"/>
    <property type="match status" value="1"/>
</dbReference>
<dbReference type="Proteomes" id="UP000008744">
    <property type="component" value="Unassembled WGS sequence"/>
</dbReference>
<dbReference type="EMBL" id="CH479183">
    <property type="protein sequence ID" value="EDW35688.1"/>
    <property type="molecule type" value="Genomic_DNA"/>
</dbReference>
<proteinExistence type="predicted"/>
<dbReference type="InterPro" id="IPR016186">
    <property type="entry name" value="C-type_lectin-like/link_sf"/>
</dbReference>
<dbReference type="Gene3D" id="3.10.100.10">
    <property type="entry name" value="Mannose-Binding Protein A, subunit A"/>
    <property type="match status" value="1"/>
</dbReference>
<dbReference type="OrthoDB" id="6133475at2759"/>